<dbReference type="EMBL" id="CAKASE010000068">
    <property type="protein sequence ID" value="CAG9572606.1"/>
    <property type="molecule type" value="Genomic_DNA"/>
</dbReference>
<proteinExistence type="predicted"/>
<reference evidence="1" key="1">
    <citation type="submission" date="2021-09" db="EMBL/GenBank/DDBJ databases">
        <authorList>
            <person name="Martin H S."/>
        </authorList>
    </citation>
    <scope>NUCLEOTIDE SEQUENCE</scope>
</reference>
<gene>
    <name evidence="1" type="ORF">DCHRY22_LOCUS10132</name>
</gene>
<evidence type="ECO:0000313" key="1">
    <source>
        <dbReference type="EMBL" id="CAG9572606.1"/>
    </source>
</evidence>
<comment type="caution">
    <text evidence="1">The sequence shown here is derived from an EMBL/GenBank/DDBJ whole genome shotgun (WGS) entry which is preliminary data.</text>
</comment>
<name>A0A8J2QZH0_9NEOP</name>
<evidence type="ECO:0000313" key="2">
    <source>
        <dbReference type="Proteomes" id="UP000789524"/>
    </source>
</evidence>
<organism evidence="1 2">
    <name type="scientific">Danaus chrysippus</name>
    <name type="common">African queen</name>
    <dbReference type="NCBI Taxonomy" id="151541"/>
    <lineage>
        <taxon>Eukaryota</taxon>
        <taxon>Metazoa</taxon>
        <taxon>Ecdysozoa</taxon>
        <taxon>Arthropoda</taxon>
        <taxon>Hexapoda</taxon>
        <taxon>Insecta</taxon>
        <taxon>Pterygota</taxon>
        <taxon>Neoptera</taxon>
        <taxon>Endopterygota</taxon>
        <taxon>Lepidoptera</taxon>
        <taxon>Glossata</taxon>
        <taxon>Ditrysia</taxon>
        <taxon>Papilionoidea</taxon>
        <taxon>Nymphalidae</taxon>
        <taxon>Danainae</taxon>
        <taxon>Danaini</taxon>
        <taxon>Danaina</taxon>
        <taxon>Danaus</taxon>
        <taxon>Anosia</taxon>
    </lineage>
</organism>
<dbReference type="AlphaFoldDB" id="A0A8J2QZH0"/>
<dbReference type="Proteomes" id="UP000789524">
    <property type="component" value="Unassembled WGS sequence"/>
</dbReference>
<keyword evidence="2" id="KW-1185">Reference proteome</keyword>
<sequence length="73" mass="8523">MRSPNNKPNLQHKAFYDDCCIFNSCETQSQRESVTGVNLCPKKLSLYKEVHRFYNHLNILEEDHNPTVSIVVK</sequence>
<protein>
    <submittedName>
        <fullName evidence="1">(African queen) hypothetical protein</fullName>
    </submittedName>
</protein>
<accession>A0A8J2QZH0</accession>